<gene>
    <name evidence="1" type="ORF">EJ02DRAFT_456974</name>
</gene>
<dbReference type="AlphaFoldDB" id="A0A6A5SLF7"/>
<sequence length="153" mass="16894">MHVIGAKVGTPGLDRLKLDSRKGNTHGRVPRHSRCFVSGVWQAFCVRLDRSMGAKQATILYRTNEAGKQLKHKYARNRNDILRLYLLHREGVVNHARTGLSRMRAWREGVVGCVIAVTVTSLAQGASQSWVTKEACSVSGGDGEDPGNERRSV</sequence>
<evidence type="ECO:0000313" key="2">
    <source>
        <dbReference type="Proteomes" id="UP000800038"/>
    </source>
</evidence>
<proteinExistence type="predicted"/>
<name>A0A6A5SLF7_9PLEO</name>
<protein>
    <submittedName>
        <fullName evidence="1">Uncharacterized protein</fullName>
    </submittedName>
</protein>
<keyword evidence="2" id="KW-1185">Reference proteome</keyword>
<accession>A0A6A5SLF7</accession>
<reference evidence="1" key="1">
    <citation type="journal article" date="2020" name="Stud. Mycol.">
        <title>101 Dothideomycetes genomes: a test case for predicting lifestyles and emergence of pathogens.</title>
        <authorList>
            <person name="Haridas S."/>
            <person name="Albert R."/>
            <person name="Binder M."/>
            <person name="Bloem J."/>
            <person name="Labutti K."/>
            <person name="Salamov A."/>
            <person name="Andreopoulos B."/>
            <person name="Baker S."/>
            <person name="Barry K."/>
            <person name="Bills G."/>
            <person name="Bluhm B."/>
            <person name="Cannon C."/>
            <person name="Castanera R."/>
            <person name="Culley D."/>
            <person name="Daum C."/>
            <person name="Ezra D."/>
            <person name="Gonzalez J."/>
            <person name="Henrissat B."/>
            <person name="Kuo A."/>
            <person name="Liang C."/>
            <person name="Lipzen A."/>
            <person name="Lutzoni F."/>
            <person name="Magnuson J."/>
            <person name="Mondo S."/>
            <person name="Nolan M."/>
            <person name="Ohm R."/>
            <person name="Pangilinan J."/>
            <person name="Park H.-J."/>
            <person name="Ramirez L."/>
            <person name="Alfaro M."/>
            <person name="Sun H."/>
            <person name="Tritt A."/>
            <person name="Yoshinaga Y."/>
            <person name="Zwiers L.-H."/>
            <person name="Turgeon B."/>
            <person name="Goodwin S."/>
            <person name="Spatafora J."/>
            <person name="Crous P."/>
            <person name="Grigoriev I."/>
        </authorList>
    </citation>
    <scope>NUCLEOTIDE SEQUENCE</scope>
    <source>
        <strain evidence="1">CBS 161.51</strain>
    </source>
</reference>
<organism evidence="1 2">
    <name type="scientific">Clathrospora elynae</name>
    <dbReference type="NCBI Taxonomy" id="706981"/>
    <lineage>
        <taxon>Eukaryota</taxon>
        <taxon>Fungi</taxon>
        <taxon>Dikarya</taxon>
        <taxon>Ascomycota</taxon>
        <taxon>Pezizomycotina</taxon>
        <taxon>Dothideomycetes</taxon>
        <taxon>Pleosporomycetidae</taxon>
        <taxon>Pleosporales</taxon>
        <taxon>Diademaceae</taxon>
        <taxon>Clathrospora</taxon>
    </lineage>
</organism>
<dbReference type="EMBL" id="ML976082">
    <property type="protein sequence ID" value="KAF1939376.1"/>
    <property type="molecule type" value="Genomic_DNA"/>
</dbReference>
<dbReference type="Proteomes" id="UP000800038">
    <property type="component" value="Unassembled WGS sequence"/>
</dbReference>
<evidence type="ECO:0000313" key="1">
    <source>
        <dbReference type="EMBL" id="KAF1939376.1"/>
    </source>
</evidence>